<reference evidence="2 3" key="1">
    <citation type="submission" date="2020-12" db="EMBL/GenBank/DDBJ databases">
        <title>Aureibaculum luteum sp. nov. and Aureibaculum flavum sp. nov., novel members of the family Flavobacteriaceae isolated from Antarctic intertidal sediments.</title>
        <authorList>
            <person name="He X."/>
            <person name="Zhang X."/>
        </authorList>
    </citation>
    <scope>NUCLEOTIDE SEQUENCE [LARGE SCALE GENOMIC DNA]</scope>
    <source>
        <strain evidence="2 3">A20</strain>
    </source>
</reference>
<accession>A0ABS0WR50</accession>
<evidence type="ECO:0000256" key="1">
    <source>
        <dbReference type="SAM" id="Phobius"/>
    </source>
</evidence>
<feature type="transmembrane region" description="Helical" evidence="1">
    <location>
        <begin position="29"/>
        <end position="51"/>
    </location>
</feature>
<keyword evidence="1" id="KW-1133">Transmembrane helix</keyword>
<proteinExistence type="predicted"/>
<dbReference type="RefSeq" id="WP_198841192.1">
    <property type="nucleotide sequence ID" value="NZ_JAEHFJ010000004.1"/>
</dbReference>
<dbReference type="EMBL" id="JAEHFJ010000004">
    <property type="protein sequence ID" value="MBJ2174445.1"/>
    <property type="molecule type" value="Genomic_DNA"/>
</dbReference>
<feature type="transmembrane region" description="Helical" evidence="1">
    <location>
        <begin position="5"/>
        <end position="23"/>
    </location>
</feature>
<gene>
    <name evidence="2" type="ORF">JBL43_09365</name>
</gene>
<feature type="transmembrane region" description="Helical" evidence="1">
    <location>
        <begin position="63"/>
        <end position="89"/>
    </location>
</feature>
<keyword evidence="3" id="KW-1185">Reference proteome</keyword>
<keyword evidence="1" id="KW-0472">Membrane</keyword>
<evidence type="ECO:0000313" key="3">
    <source>
        <dbReference type="Proteomes" id="UP000623301"/>
    </source>
</evidence>
<sequence length="97" mass="10995">MARRLYSICIVISILLGIYLNIFKQTHSTLFIIIIATLLFFLLSLGVHGLIAHTIKPSIKDSLVAYPLLMGALWAIMLLIFIFFIIPLFCPHFVYGL</sequence>
<name>A0ABS0WR50_9FLAO</name>
<comment type="caution">
    <text evidence="2">The sequence shown here is derived from an EMBL/GenBank/DDBJ whole genome shotgun (WGS) entry which is preliminary data.</text>
</comment>
<dbReference type="Proteomes" id="UP000623301">
    <property type="component" value="Unassembled WGS sequence"/>
</dbReference>
<organism evidence="2 3">
    <name type="scientific">Aureibaculum flavum</name>
    <dbReference type="NCBI Taxonomy" id="2795986"/>
    <lineage>
        <taxon>Bacteria</taxon>
        <taxon>Pseudomonadati</taxon>
        <taxon>Bacteroidota</taxon>
        <taxon>Flavobacteriia</taxon>
        <taxon>Flavobacteriales</taxon>
        <taxon>Flavobacteriaceae</taxon>
        <taxon>Aureibaculum</taxon>
    </lineage>
</organism>
<evidence type="ECO:0000313" key="2">
    <source>
        <dbReference type="EMBL" id="MBJ2174445.1"/>
    </source>
</evidence>
<protein>
    <submittedName>
        <fullName evidence="2">Uncharacterized protein</fullName>
    </submittedName>
</protein>
<keyword evidence="1" id="KW-0812">Transmembrane</keyword>